<evidence type="ECO:0000313" key="4">
    <source>
        <dbReference type="Proteomes" id="UP000574390"/>
    </source>
</evidence>
<evidence type="ECO:0000313" key="1">
    <source>
        <dbReference type="EMBL" id="KAF4705098.1"/>
    </source>
</evidence>
<protein>
    <submittedName>
        <fullName evidence="2">Uncharacterized protein</fullName>
    </submittedName>
</protein>
<proteinExistence type="predicted"/>
<keyword evidence="3" id="KW-1185">Reference proteome</keyword>
<name>A0A7J6QP32_PEROL</name>
<dbReference type="Proteomes" id="UP000574390">
    <property type="component" value="Unassembled WGS sequence"/>
</dbReference>
<accession>A0A7J6QP32</accession>
<dbReference type="EMBL" id="JABANO010032033">
    <property type="protein sequence ID" value="KAF4709270.1"/>
    <property type="molecule type" value="Genomic_DNA"/>
</dbReference>
<reference evidence="3 4" key="1">
    <citation type="submission" date="2020-04" db="EMBL/GenBank/DDBJ databases">
        <title>Perkinsus olseni comparative genomics.</title>
        <authorList>
            <person name="Bogema D.R."/>
        </authorList>
    </citation>
    <scope>NUCLEOTIDE SEQUENCE [LARGE SCALE GENOMIC DNA]</scope>
    <source>
        <strain evidence="1">ATCC PRA-205</strain>
        <strain evidence="2 3">ATCC PRA-207</strain>
    </source>
</reference>
<organism evidence="2 3">
    <name type="scientific">Perkinsus olseni</name>
    <name type="common">Perkinsus atlanticus</name>
    <dbReference type="NCBI Taxonomy" id="32597"/>
    <lineage>
        <taxon>Eukaryota</taxon>
        <taxon>Sar</taxon>
        <taxon>Alveolata</taxon>
        <taxon>Perkinsozoa</taxon>
        <taxon>Perkinsea</taxon>
        <taxon>Perkinsida</taxon>
        <taxon>Perkinsidae</taxon>
        <taxon>Perkinsus</taxon>
    </lineage>
</organism>
<gene>
    <name evidence="1" type="ORF">FOZ62_006878</name>
    <name evidence="2" type="ORF">FOZ63_026350</name>
</gene>
<comment type="caution">
    <text evidence="2">The sequence shown here is derived from an EMBL/GenBank/DDBJ whole genome shotgun (WGS) entry which is preliminary data.</text>
</comment>
<sequence length="331" mass="37524">MLFPAHVEALRVEMVERVWKESTVVGPLPELMCDIMAYIPKPALTLDCPMEEIIIKEKPDFFFANGGIVYGVFNTPDQVYVEQISPPGNCVDLVRNTYREVWYNATYYYDADAGRLYVLREGGGYAKHHHYIHEGVYLLEYDVKARRVVRKSTSANFQAMTIFPQRMAVIGGHVFLAVEWYNSNGEVLYADPEGRVNVIWHAVDGDFEFDGLHPVSASPLTLDVIYSKGGACHSVRLEMTRPAAPIMFKETCASCIPELGAFGGGILIAGFSTRCSFYDSRLRKLSSASCMPRDPEFRSIQTDRYGNIYLLIERYINNKRSFRVLFASPYI</sequence>
<evidence type="ECO:0000313" key="2">
    <source>
        <dbReference type="EMBL" id="KAF4709270.1"/>
    </source>
</evidence>
<dbReference type="EMBL" id="JABANM010031132">
    <property type="protein sequence ID" value="KAF4705098.1"/>
    <property type="molecule type" value="Genomic_DNA"/>
</dbReference>
<dbReference type="AlphaFoldDB" id="A0A7J6QP32"/>
<evidence type="ECO:0000313" key="3">
    <source>
        <dbReference type="Proteomes" id="UP000553632"/>
    </source>
</evidence>
<dbReference type="Proteomes" id="UP000553632">
    <property type="component" value="Unassembled WGS sequence"/>
</dbReference>